<sequence>MDNSINHNLFKKNSPPQLNQEGLIKINQAYENGLRRIKEIYWQEVIKTEAVNTKGRRKLSVIKTKVSDLSKKSKKKTIPENNDESSQVLQDPQLNLKRKYTELDSQENVGSQPQPKHRRIGTTEEEKEI</sequence>
<proteinExistence type="predicted"/>
<name>A0A397JHG3_9GLOM</name>
<organism evidence="2 3">
    <name type="scientific">Diversispora epigaea</name>
    <dbReference type="NCBI Taxonomy" id="1348612"/>
    <lineage>
        <taxon>Eukaryota</taxon>
        <taxon>Fungi</taxon>
        <taxon>Fungi incertae sedis</taxon>
        <taxon>Mucoromycota</taxon>
        <taxon>Glomeromycotina</taxon>
        <taxon>Glomeromycetes</taxon>
        <taxon>Diversisporales</taxon>
        <taxon>Diversisporaceae</taxon>
        <taxon>Diversispora</taxon>
    </lineage>
</organism>
<comment type="caution">
    <text evidence="2">The sequence shown here is derived from an EMBL/GenBank/DDBJ whole genome shotgun (WGS) entry which is preliminary data.</text>
</comment>
<evidence type="ECO:0000256" key="1">
    <source>
        <dbReference type="SAM" id="MobiDB-lite"/>
    </source>
</evidence>
<reference evidence="2 3" key="1">
    <citation type="submission" date="2018-08" db="EMBL/GenBank/DDBJ databases">
        <title>Genome and evolution of the arbuscular mycorrhizal fungus Diversispora epigaea (formerly Glomus versiforme) and its bacterial endosymbionts.</title>
        <authorList>
            <person name="Sun X."/>
            <person name="Fei Z."/>
            <person name="Harrison M."/>
        </authorList>
    </citation>
    <scope>NUCLEOTIDE SEQUENCE [LARGE SCALE GENOMIC DNA]</scope>
    <source>
        <strain evidence="2 3">IT104</strain>
    </source>
</reference>
<accession>A0A397JHG3</accession>
<feature type="compositionally biased region" description="Polar residues" evidence="1">
    <location>
        <begin position="84"/>
        <end position="93"/>
    </location>
</feature>
<dbReference type="AlphaFoldDB" id="A0A397JHG3"/>
<dbReference type="Proteomes" id="UP000266861">
    <property type="component" value="Unassembled WGS sequence"/>
</dbReference>
<dbReference type="EMBL" id="PQFF01000063">
    <property type="protein sequence ID" value="RHZ85386.1"/>
    <property type="molecule type" value="Genomic_DNA"/>
</dbReference>
<keyword evidence="3" id="KW-1185">Reference proteome</keyword>
<protein>
    <submittedName>
        <fullName evidence="2">Uncharacterized protein</fullName>
    </submittedName>
</protein>
<feature type="region of interest" description="Disordered" evidence="1">
    <location>
        <begin position="65"/>
        <end position="129"/>
    </location>
</feature>
<gene>
    <name evidence="2" type="ORF">Glove_66g76</name>
</gene>
<evidence type="ECO:0000313" key="3">
    <source>
        <dbReference type="Proteomes" id="UP000266861"/>
    </source>
</evidence>
<evidence type="ECO:0000313" key="2">
    <source>
        <dbReference type="EMBL" id="RHZ85386.1"/>
    </source>
</evidence>
<dbReference type="OrthoDB" id="2474793at2759"/>